<dbReference type="Proteomes" id="UP001341820">
    <property type="component" value="Unassembled WGS sequence"/>
</dbReference>
<proteinExistence type="predicted"/>
<gene>
    <name evidence="1" type="ORF">P5F74_10145</name>
</gene>
<organism evidence="1 2">
    <name type="scientific">Shouchella miscanthi</name>
    <dbReference type="NCBI Taxonomy" id="2598861"/>
    <lineage>
        <taxon>Bacteria</taxon>
        <taxon>Bacillati</taxon>
        <taxon>Bacillota</taxon>
        <taxon>Bacilli</taxon>
        <taxon>Bacillales</taxon>
        <taxon>Bacillaceae</taxon>
        <taxon>Shouchella</taxon>
    </lineage>
</organism>
<accession>A0ABU6NNY9</accession>
<evidence type="ECO:0008006" key="3">
    <source>
        <dbReference type="Google" id="ProtNLM"/>
    </source>
</evidence>
<keyword evidence="2" id="KW-1185">Reference proteome</keyword>
<protein>
    <recommendedName>
        <fullName evidence="3">XRE family transcriptional regulator</fullName>
    </recommendedName>
</protein>
<evidence type="ECO:0000313" key="2">
    <source>
        <dbReference type="Proteomes" id="UP001341820"/>
    </source>
</evidence>
<evidence type="ECO:0000313" key="1">
    <source>
        <dbReference type="EMBL" id="MED4128492.1"/>
    </source>
</evidence>
<sequence>MVDADSHLIEWLLHESNITRYKISKDVNIAESTLSRIASGETPMDAMRFGYARKLTEYARSIQEQQGLALYDKNQRIIEETSKEEGGKNEQCTTK</sequence>
<reference evidence="1 2" key="1">
    <citation type="submission" date="2023-03" db="EMBL/GenBank/DDBJ databases">
        <title>Bacillus Genome Sequencing.</title>
        <authorList>
            <person name="Dunlap C."/>
        </authorList>
    </citation>
    <scope>NUCLEOTIDE SEQUENCE [LARGE SCALE GENOMIC DNA]</scope>
    <source>
        <strain evidence="1 2">B-4107</strain>
    </source>
</reference>
<name>A0ABU6NNY9_9BACI</name>
<dbReference type="EMBL" id="JAROAS010000019">
    <property type="protein sequence ID" value="MED4128492.1"/>
    <property type="molecule type" value="Genomic_DNA"/>
</dbReference>
<comment type="caution">
    <text evidence="1">The sequence shown here is derived from an EMBL/GenBank/DDBJ whole genome shotgun (WGS) entry which is preliminary data.</text>
</comment>
<dbReference type="RefSeq" id="WP_328237251.1">
    <property type="nucleotide sequence ID" value="NZ_JAROAS010000019.1"/>
</dbReference>